<evidence type="ECO:0000256" key="1">
    <source>
        <dbReference type="SAM" id="Phobius"/>
    </source>
</evidence>
<evidence type="ECO:0000313" key="3">
    <source>
        <dbReference type="Proteomes" id="UP000515847"/>
    </source>
</evidence>
<proteinExistence type="predicted"/>
<keyword evidence="3" id="KW-1185">Reference proteome</keyword>
<protein>
    <recommendedName>
        <fullName evidence="4">EamA family transporter</fullName>
    </recommendedName>
</protein>
<evidence type="ECO:0008006" key="4">
    <source>
        <dbReference type="Google" id="ProtNLM"/>
    </source>
</evidence>
<organism evidence="2 3">
    <name type="scientific">Thermanaerosceptrum fracticalcis</name>
    <dbReference type="NCBI Taxonomy" id="1712410"/>
    <lineage>
        <taxon>Bacteria</taxon>
        <taxon>Bacillati</taxon>
        <taxon>Bacillota</taxon>
        <taxon>Clostridia</taxon>
        <taxon>Eubacteriales</taxon>
        <taxon>Peptococcaceae</taxon>
        <taxon>Thermanaerosceptrum</taxon>
    </lineage>
</organism>
<dbReference type="AlphaFoldDB" id="A0A7G6E0K8"/>
<feature type="transmembrane region" description="Helical" evidence="1">
    <location>
        <begin position="38"/>
        <end position="55"/>
    </location>
</feature>
<feature type="transmembrane region" description="Helical" evidence="1">
    <location>
        <begin position="67"/>
        <end position="88"/>
    </location>
</feature>
<gene>
    <name evidence="2" type="ORF">BR63_04335</name>
</gene>
<keyword evidence="1" id="KW-0472">Membrane</keyword>
<accession>A0A7G6E0K8</accession>
<dbReference type="OrthoDB" id="1809109at2"/>
<keyword evidence="1" id="KW-0812">Transmembrane</keyword>
<dbReference type="Proteomes" id="UP000515847">
    <property type="component" value="Chromosome"/>
</dbReference>
<name>A0A7G6E0K8_THEFR</name>
<dbReference type="EMBL" id="CP045798">
    <property type="protein sequence ID" value="QNB45612.1"/>
    <property type="molecule type" value="Genomic_DNA"/>
</dbReference>
<feature type="transmembrane region" description="Helical" evidence="1">
    <location>
        <begin position="94"/>
        <end position="111"/>
    </location>
</feature>
<dbReference type="KEGG" id="tfr:BR63_04335"/>
<reference evidence="2 3" key="1">
    <citation type="journal article" date="2019" name="Front. Microbiol.">
        <title>Thermoanaerosceptrum fracticalcis gen. nov. sp. nov., a Novel Fumarate-Fermenting Microorganism From a Deep Fractured Carbonate Aquifer of the US Great Basin.</title>
        <authorList>
            <person name="Hamilton-Brehm S.D."/>
            <person name="Stewart L.E."/>
            <person name="Zavarin M."/>
            <person name="Caldwell M."/>
            <person name="Lawson P.A."/>
            <person name="Onstott T.C."/>
            <person name="Grzymski J."/>
            <person name="Neveux I."/>
            <person name="Lollar B.S."/>
            <person name="Russell C.E."/>
            <person name="Moser D.P."/>
        </authorList>
    </citation>
    <scope>NUCLEOTIDE SEQUENCE [LARGE SCALE GENOMIC DNA]</scope>
    <source>
        <strain evidence="2 3">DRI-13</strain>
    </source>
</reference>
<keyword evidence="1" id="KW-1133">Transmembrane helix</keyword>
<dbReference type="RefSeq" id="WP_034419949.1">
    <property type="nucleotide sequence ID" value="NZ_CP045798.1"/>
</dbReference>
<sequence length="113" mass="12436">MPIVVTYLAIGSTLLAFLITWQAKTVNPDLFSIAKYNLLVLPAIYIANTLLGTGITKGHDLIGNMPLLIAIQSFFYNLLILLFSVVILKDDISVFKAFLAFSLITIGIYILKS</sequence>
<evidence type="ECO:0000313" key="2">
    <source>
        <dbReference type="EMBL" id="QNB45612.1"/>
    </source>
</evidence>